<accession>A0A0F9RUE4</accession>
<evidence type="ECO:0000313" key="2">
    <source>
        <dbReference type="EMBL" id="KKN20838.1"/>
    </source>
</evidence>
<evidence type="ECO:0000256" key="1">
    <source>
        <dbReference type="SAM" id="MobiDB-lite"/>
    </source>
</evidence>
<gene>
    <name evidence="2" type="ORF">LCGC14_0931420</name>
</gene>
<name>A0A0F9RUE4_9ZZZZ</name>
<organism evidence="2">
    <name type="scientific">marine sediment metagenome</name>
    <dbReference type="NCBI Taxonomy" id="412755"/>
    <lineage>
        <taxon>unclassified sequences</taxon>
        <taxon>metagenomes</taxon>
        <taxon>ecological metagenomes</taxon>
    </lineage>
</organism>
<proteinExistence type="predicted"/>
<dbReference type="EMBL" id="LAZR01003203">
    <property type="protein sequence ID" value="KKN20838.1"/>
    <property type="molecule type" value="Genomic_DNA"/>
</dbReference>
<feature type="region of interest" description="Disordered" evidence="1">
    <location>
        <begin position="1"/>
        <end position="41"/>
    </location>
</feature>
<comment type="caution">
    <text evidence="2">The sequence shown here is derived from an EMBL/GenBank/DDBJ whole genome shotgun (WGS) entry which is preliminary data.</text>
</comment>
<feature type="compositionally biased region" description="Basic residues" evidence="1">
    <location>
        <begin position="1"/>
        <end position="10"/>
    </location>
</feature>
<feature type="compositionally biased region" description="Basic and acidic residues" evidence="1">
    <location>
        <begin position="29"/>
        <end position="41"/>
    </location>
</feature>
<protein>
    <submittedName>
        <fullName evidence="2">Uncharacterized protein</fullName>
    </submittedName>
</protein>
<reference evidence="2" key="1">
    <citation type="journal article" date="2015" name="Nature">
        <title>Complex archaea that bridge the gap between prokaryotes and eukaryotes.</title>
        <authorList>
            <person name="Spang A."/>
            <person name="Saw J.H."/>
            <person name="Jorgensen S.L."/>
            <person name="Zaremba-Niedzwiedzka K."/>
            <person name="Martijn J."/>
            <person name="Lind A.E."/>
            <person name="van Eijk R."/>
            <person name="Schleper C."/>
            <person name="Guy L."/>
            <person name="Ettema T.J."/>
        </authorList>
    </citation>
    <scope>NUCLEOTIDE SEQUENCE</scope>
</reference>
<dbReference type="AlphaFoldDB" id="A0A0F9RUE4"/>
<sequence>MPAKSTKQRRFFGAELSRRRAGKKTKTGLSEKKLKEFTRKK</sequence>